<protein>
    <recommendedName>
        <fullName evidence="9">VTT domain-containing protein</fullName>
    </recommendedName>
</protein>
<comment type="caution">
    <text evidence="10">The sequence shown here is derived from an EMBL/GenBank/DDBJ whole genome shotgun (WGS) entry which is preliminary data.</text>
</comment>
<evidence type="ECO:0000256" key="4">
    <source>
        <dbReference type="ARBA" id="ARBA00022692"/>
    </source>
</evidence>
<gene>
    <name evidence="10" type="ORF">GCM10009559_46060</name>
</gene>
<dbReference type="PROSITE" id="PS51257">
    <property type="entry name" value="PROKAR_LIPOPROTEIN"/>
    <property type="match status" value="1"/>
</dbReference>
<dbReference type="PANTHER" id="PTHR42709">
    <property type="entry name" value="ALKALINE PHOSPHATASE LIKE PROTEIN"/>
    <property type="match status" value="1"/>
</dbReference>
<comment type="subcellular location">
    <subcellularLocation>
        <location evidence="1">Cell membrane</location>
        <topology evidence="1">Multi-pass membrane protein</topology>
    </subcellularLocation>
</comment>
<comment type="similarity">
    <text evidence="2">Belongs to the DedA family.</text>
</comment>
<evidence type="ECO:0000256" key="3">
    <source>
        <dbReference type="ARBA" id="ARBA00022475"/>
    </source>
</evidence>
<evidence type="ECO:0000256" key="7">
    <source>
        <dbReference type="SAM" id="MobiDB-lite"/>
    </source>
</evidence>
<feature type="transmembrane region" description="Helical" evidence="8">
    <location>
        <begin position="171"/>
        <end position="191"/>
    </location>
</feature>
<dbReference type="RefSeq" id="WP_343943590.1">
    <property type="nucleotide sequence ID" value="NZ_BAAAHP010000134.1"/>
</dbReference>
<keyword evidence="6 8" id="KW-0472">Membrane</keyword>
<feature type="region of interest" description="Disordered" evidence="7">
    <location>
        <begin position="202"/>
        <end position="221"/>
    </location>
</feature>
<reference evidence="10 11" key="1">
    <citation type="journal article" date="2019" name="Int. J. Syst. Evol. Microbiol.">
        <title>The Global Catalogue of Microorganisms (GCM) 10K type strain sequencing project: providing services to taxonomists for standard genome sequencing and annotation.</title>
        <authorList>
            <consortium name="The Broad Institute Genomics Platform"/>
            <consortium name="The Broad Institute Genome Sequencing Center for Infectious Disease"/>
            <person name="Wu L."/>
            <person name="Ma J."/>
        </authorList>
    </citation>
    <scope>NUCLEOTIDE SEQUENCE [LARGE SCALE GENOMIC DNA]</scope>
    <source>
        <strain evidence="10 11">JCM 11117</strain>
    </source>
</reference>
<dbReference type="Pfam" id="PF09335">
    <property type="entry name" value="VTT_dom"/>
    <property type="match status" value="1"/>
</dbReference>
<dbReference type="PANTHER" id="PTHR42709:SF6">
    <property type="entry name" value="UNDECAPRENYL PHOSPHATE TRANSPORTER A"/>
    <property type="match status" value="1"/>
</dbReference>
<evidence type="ECO:0000259" key="9">
    <source>
        <dbReference type="Pfam" id="PF09335"/>
    </source>
</evidence>
<dbReference type="EMBL" id="BAAAHP010000134">
    <property type="protein sequence ID" value="GAA0947150.1"/>
    <property type="molecule type" value="Genomic_DNA"/>
</dbReference>
<proteinExistence type="inferred from homology"/>
<sequence>MLDGLRLVLDAALASQWLLLVIACLAVVDALLPMVPSEALIITAGVGAAAGDQSLLAVIAAASLGSFIGEFAAFLIGRGFGGAVRARLVPGTPRAELFGRTERLLTTRGGLILLTARYIPAGRTVAALAAGASRFPVRGYTGYSAVGATMSAAYVALLGFLGGAAFAGDPIVAVGVSLGLATAIGSVAGLVRRLRTAPSPVVEAPPAPVVETPPAPTPVAA</sequence>
<feature type="transmembrane region" description="Helical" evidence="8">
    <location>
        <begin position="143"/>
        <end position="165"/>
    </location>
</feature>
<feature type="transmembrane region" description="Helical" evidence="8">
    <location>
        <begin position="55"/>
        <end position="77"/>
    </location>
</feature>
<evidence type="ECO:0000313" key="11">
    <source>
        <dbReference type="Proteomes" id="UP001499967"/>
    </source>
</evidence>
<feature type="transmembrane region" description="Helical" evidence="8">
    <location>
        <begin position="12"/>
        <end position="35"/>
    </location>
</feature>
<evidence type="ECO:0000256" key="6">
    <source>
        <dbReference type="ARBA" id="ARBA00023136"/>
    </source>
</evidence>
<dbReference type="Proteomes" id="UP001499967">
    <property type="component" value="Unassembled WGS sequence"/>
</dbReference>
<evidence type="ECO:0000256" key="8">
    <source>
        <dbReference type="SAM" id="Phobius"/>
    </source>
</evidence>
<keyword evidence="3" id="KW-1003">Cell membrane</keyword>
<keyword evidence="5 8" id="KW-1133">Transmembrane helix</keyword>
<name>A0ABN1QT59_9PSEU</name>
<evidence type="ECO:0000256" key="5">
    <source>
        <dbReference type="ARBA" id="ARBA00022989"/>
    </source>
</evidence>
<keyword evidence="11" id="KW-1185">Reference proteome</keyword>
<feature type="compositionally biased region" description="Pro residues" evidence="7">
    <location>
        <begin position="203"/>
        <end position="221"/>
    </location>
</feature>
<organism evidence="10 11">
    <name type="scientific">Pseudonocardia zijingensis</name>
    <dbReference type="NCBI Taxonomy" id="153376"/>
    <lineage>
        <taxon>Bacteria</taxon>
        <taxon>Bacillati</taxon>
        <taxon>Actinomycetota</taxon>
        <taxon>Actinomycetes</taxon>
        <taxon>Pseudonocardiales</taxon>
        <taxon>Pseudonocardiaceae</taxon>
        <taxon>Pseudonocardia</taxon>
    </lineage>
</organism>
<accession>A0ABN1QT59</accession>
<feature type="domain" description="VTT" evidence="9">
    <location>
        <begin position="35"/>
        <end position="159"/>
    </location>
</feature>
<keyword evidence="4 8" id="KW-0812">Transmembrane</keyword>
<evidence type="ECO:0000313" key="10">
    <source>
        <dbReference type="EMBL" id="GAA0947150.1"/>
    </source>
</evidence>
<evidence type="ECO:0000256" key="1">
    <source>
        <dbReference type="ARBA" id="ARBA00004651"/>
    </source>
</evidence>
<dbReference type="InterPro" id="IPR032816">
    <property type="entry name" value="VTT_dom"/>
</dbReference>
<dbReference type="InterPro" id="IPR051311">
    <property type="entry name" value="DedA_domain"/>
</dbReference>
<evidence type="ECO:0000256" key="2">
    <source>
        <dbReference type="ARBA" id="ARBA00010792"/>
    </source>
</evidence>